<dbReference type="Gene3D" id="1.50.10.20">
    <property type="match status" value="1"/>
</dbReference>
<proteinExistence type="predicted"/>
<evidence type="ECO:0000313" key="3">
    <source>
        <dbReference type="Proteomes" id="UP001597389"/>
    </source>
</evidence>
<feature type="signal peptide" evidence="1">
    <location>
        <begin position="1"/>
        <end position="25"/>
    </location>
</feature>
<dbReference type="RefSeq" id="WP_377087916.1">
    <property type="nucleotide sequence ID" value="NZ_JBHSJL010000014.1"/>
</dbReference>
<organism evidence="2 3">
    <name type="scientific">Rubritalea tangerina</name>
    <dbReference type="NCBI Taxonomy" id="430798"/>
    <lineage>
        <taxon>Bacteria</taxon>
        <taxon>Pseudomonadati</taxon>
        <taxon>Verrucomicrobiota</taxon>
        <taxon>Verrucomicrobiia</taxon>
        <taxon>Verrucomicrobiales</taxon>
        <taxon>Rubritaleaceae</taxon>
        <taxon>Rubritalea</taxon>
    </lineage>
</organism>
<dbReference type="EMBL" id="JBHUJB010000083">
    <property type="protein sequence ID" value="MFD2160560.1"/>
    <property type="molecule type" value="Genomic_DNA"/>
</dbReference>
<dbReference type="InterPro" id="IPR008930">
    <property type="entry name" value="Terpenoid_cyclase/PrenylTrfase"/>
</dbReference>
<evidence type="ECO:0000256" key="1">
    <source>
        <dbReference type="SAM" id="SignalP"/>
    </source>
</evidence>
<dbReference type="Pfam" id="PF19805">
    <property type="entry name" value="DUF6288"/>
    <property type="match status" value="1"/>
</dbReference>
<dbReference type="SUPFAM" id="SSF48239">
    <property type="entry name" value="Terpenoid cyclases/Protein prenyltransferases"/>
    <property type="match status" value="1"/>
</dbReference>
<sequence>MNTIFTIKAWNLSIGILAATGAVYASSFDTTQLPEFQAKTLAAEGKVELNSETAPKNKHVSPIKAKAVDLEEWYEKYPPPWSTYFHAHKLPPKVIREKVQYTFGPLGIRTLMHDQYWMRFRPVFKASVPSFLLDTEDDLSINCYEVVGTYEGSPSHETLLPGDIIYNVNGNDLITGKKYWDKNYVYKGNRGINIHMGELIDSSEATGEMTLKVIRSSEMSPEDKNAKHFVKKAEEILDQRTLKKTQQVIELPVDGKRGLLKLSFQNTTAPDKAVTYQFKRFGFYTHAGEFLSYENYVWKSGKQLETLITGSGEQEHKFTNTGSENLLIQIPANAKTFVFDLHNKTHHSRADIDFSATYSPDESIVIPKSLKKYVRNVRIKLPTLGKFSETFPDNCQKSEILAELNADFLMRNQAEDGSWSRDKSYCGRHFDTSMAALALLSMGDSKYDQAIKKAAHFIAFECTYDMWTLPKAQCLLFLAEYYLRYNDERVLLALQNIHDNLINQLVADNTAGHGGRVPAYKAKGMNLGSSNIALAFAVASKTPIQLDVEKANGVFNQLARLAPNGAVPYARASYERAIDSLSSKNTTPTRKGKNSGARTGPALLGAQIYGANQLFTTKATQHMREKLGSADAAHAVSYMSLVWSSLAMARSDKELFYENMQLFKWRFCMDRTYDNGGFIINPLDVLDHQGAERVVGLWWRTAAMVLTLNANKKNMVITGEEKYLPKQMNKVLVSDSYGYWMRKSMLDRCFAVAYQLGKKSPESLKEYTISLKNLSDDPSLGNKFDELTDKYLMQVIRDIYALPLRDEVFKASLIEVIAGIKYTVTASPNKEGSKLTWEPYNGALHKYQHLKISRPVLVIPAISGGKKLVFSNKSLEHDIKTINTEKTIPLEIKYTIGDIKMSYIRKFTLSQETLTNSITVEANIERQPSGNEIYFSLKNGHSIGAFMGNFKSCRLIMGDKQFVVNKRDFWPIITGSRCEIEYHPSAELACPSVYSIKILENKVKLADIKSITTESDRVNHSNLLEFLTDSDPDTGINIEPSKNDSDIEFLYQLRKKQKVKHINFLYDEREKNHIVKVEAFVDGKWTLVSVDAIETRKLPHSMSDRYRVTLTLKNKKKFIKGYKIKEMGLYVSPN</sequence>
<protein>
    <submittedName>
        <fullName evidence="2">DUF6288 domain-containing protein</fullName>
    </submittedName>
</protein>
<dbReference type="InterPro" id="IPR046255">
    <property type="entry name" value="DUF6288"/>
</dbReference>
<gene>
    <name evidence="2" type="ORF">ACFSW8_16770</name>
</gene>
<comment type="caution">
    <text evidence="2">The sequence shown here is derived from an EMBL/GenBank/DDBJ whole genome shotgun (WGS) entry which is preliminary data.</text>
</comment>
<reference evidence="3" key="1">
    <citation type="journal article" date="2019" name="Int. J. Syst. Evol. Microbiol.">
        <title>The Global Catalogue of Microorganisms (GCM) 10K type strain sequencing project: providing services to taxonomists for standard genome sequencing and annotation.</title>
        <authorList>
            <consortium name="The Broad Institute Genomics Platform"/>
            <consortium name="The Broad Institute Genome Sequencing Center for Infectious Disease"/>
            <person name="Wu L."/>
            <person name="Ma J."/>
        </authorList>
    </citation>
    <scope>NUCLEOTIDE SEQUENCE [LARGE SCALE GENOMIC DNA]</scope>
    <source>
        <strain evidence="3">CCUG 57942</strain>
    </source>
</reference>
<keyword evidence="3" id="KW-1185">Reference proteome</keyword>
<dbReference type="Proteomes" id="UP001597389">
    <property type="component" value="Unassembled WGS sequence"/>
</dbReference>
<name>A0ABW4ZEY3_9BACT</name>
<accession>A0ABW4ZEY3</accession>
<keyword evidence="1" id="KW-0732">Signal</keyword>
<feature type="chain" id="PRO_5047187563" evidence="1">
    <location>
        <begin position="26"/>
        <end position="1134"/>
    </location>
</feature>
<evidence type="ECO:0000313" key="2">
    <source>
        <dbReference type="EMBL" id="MFD2160560.1"/>
    </source>
</evidence>